<dbReference type="PANTHER" id="PTHR23088:SF27">
    <property type="entry name" value="DEAMINATED GLUTATHIONE AMIDASE"/>
    <property type="match status" value="1"/>
</dbReference>
<evidence type="ECO:0000313" key="3">
    <source>
        <dbReference type="Proteomes" id="UP001273136"/>
    </source>
</evidence>
<dbReference type="GO" id="GO:0110050">
    <property type="term" value="F:deaminated glutathione amidase activity"/>
    <property type="evidence" value="ECO:0007669"/>
    <property type="project" value="UniProtKB-EC"/>
</dbReference>
<name>A0AAE4MCX3_9EURY</name>
<dbReference type="PANTHER" id="PTHR23088">
    <property type="entry name" value="NITRILASE-RELATED"/>
    <property type="match status" value="1"/>
</dbReference>
<keyword evidence="3" id="KW-1185">Reference proteome</keyword>
<evidence type="ECO:0000259" key="1">
    <source>
        <dbReference type="PROSITE" id="PS50263"/>
    </source>
</evidence>
<sequence length="257" mass="28319">MRVYCAQATQVWNDPTIMFARAREAVLRAVDDGAEMVVFSEQFATGWRTSEESSEVSGDVVKSQWLDLAREFGVVVVGSYARDVLHSLPQNVMLVAGPHGEVLAEYAKLHLFTPCGEDRRYSSGDVPVTFSYGGVKFGCAVCFDLRFPELFRAYLKEGCECVIVQAAWPAARVADWELLLRARALENRGYVVGAGCLGYDAVSGTDYSGCGMICDYEGRVRADAGVFEGGCCCSVDVEGVREWRERWGIDSFFVFVG</sequence>
<dbReference type="Proteomes" id="UP001273136">
    <property type="component" value="Unassembled WGS sequence"/>
</dbReference>
<dbReference type="Pfam" id="PF00795">
    <property type="entry name" value="CN_hydrolase"/>
    <property type="match status" value="1"/>
</dbReference>
<dbReference type="EMBL" id="JAWDKA010000005">
    <property type="protein sequence ID" value="MDV0441929.1"/>
    <property type="molecule type" value="Genomic_DNA"/>
</dbReference>
<organism evidence="2 3">
    <name type="scientific">Methanorbis furvi</name>
    <dbReference type="NCBI Taxonomy" id="3028299"/>
    <lineage>
        <taxon>Archaea</taxon>
        <taxon>Methanobacteriati</taxon>
        <taxon>Methanobacteriota</taxon>
        <taxon>Stenosarchaea group</taxon>
        <taxon>Methanomicrobia</taxon>
        <taxon>Methanomicrobiales</taxon>
        <taxon>Methanocorpusculaceae</taxon>
        <taxon>Methanorbis</taxon>
    </lineage>
</organism>
<comment type="caution">
    <text evidence="2">The sequence shown here is derived from an EMBL/GenBank/DDBJ whole genome shotgun (WGS) entry which is preliminary data.</text>
</comment>
<protein>
    <submittedName>
        <fullName evidence="2">Deaminated glutathione amidase</fullName>
        <ecNumber evidence="2">3.5.1.128</ecNumber>
    </submittedName>
</protein>
<dbReference type="InterPro" id="IPR036526">
    <property type="entry name" value="C-N_Hydrolase_sf"/>
</dbReference>
<proteinExistence type="predicted"/>
<evidence type="ECO:0000313" key="2">
    <source>
        <dbReference type="EMBL" id="MDV0441929.1"/>
    </source>
</evidence>
<dbReference type="InterPro" id="IPR003010">
    <property type="entry name" value="C-N_Hydrolase"/>
</dbReference>
<dbReference type="PROSITE" id="PS50263">
    <property type="entry name" value="CN_HYDROLASE"/>
    <property type="match status" value="1"/>
</dbReference>
<feature type="domain" description="CN hydrolase" evidence="1">
    <location>
        <begin position="1"/>
        <end position="237"/>
    </location>
</feature>
<accession>A0AAE4MCX3</accession>
<keyword evidence="2" id="KW-0378">Hydrolase</keyword>
<dbReference type="Gene3D" id="3.60.110.10">
    <property type="entry name" value="Carbon-nitrogen hydrolase"/>
    <property type="match status" value="1"/>
</dbReference>
<dbReference type="AlphaFoldDB" id="A0AAE4MCX3"/>
<dbReference type="EC" id="3.5.1.128" evidence="2"/>
<reference evidence="2" key="1">
    <citation type="submission" date="2023-06" db="EMBL/GenBank/DDBJ databases">
        <title>Genome sequence of Methancorpusculaceae sp. Ag1.</title>
        <authorList>
            <person name="Protasov E."/>
            <person name="Platt K."/>
            <person name="Poehlein A."/>
            <person name="Daniel R."/>
            <person name="Brune A."/>
        </authorList>
    </citation>
    <scope>NUCLEOTIDE SEQUENCE</scope>
    <source>
        <strain evidence="2">Ag1</strain>
    </source>
</reference>
<dbReference type="SUPFAM" id="SSF56317">
    <property type="entry name" value="Carbon-nitrogen hydrolase"/>
    <property type="match status" value="1"/>
</dbReference>
<gene>
    <name evidence="2" type="primary">nit1</name>
    <name evidence="2" type="ORF">McpAg1_11430</name>
</gene>
<dbReference type="RefSeq" id="WP_338094330.1">
    <property type="nucleotide sequence ID" value="NZ_JAWDKA010000005.1"/>
</dbReference>